<feature type="domain" description="RmlD-like substrate binding" evidence="7">
    <location>
        <begin position="18"/>
        <end position="316"/>
    </location>
</feature>
<evidence type="ECO:0000256" key="3">
    <source>
        <dbReference type="ARBA" id="ARBA00012929"/>
    </source>
</evidence>
<organism evidence="8 9">
    <name type="scientific">Tepidimonas taiwanensis</name>
    <dbReference type="NCBI Taxonomy" id="307486"/>
    <lineage>
        <taxon>Bacteria</taxon>
        <taxon>Pseudomonadati</taxon>
        <taxon>Pseudomonadota</taxon>
        <taxon>Betaproteobacteria</taxon>
        <taxon>Burkholderiales</taxon>
        <taxon>Tepidimonas</taxon>
    </lineage>
</organism>
<keyword evidence="6 8" id="KW-0560">Oxidoreductase</keyword>
<dbReference type="CDD" id="cd05254">
    <property type="entry name" value="dTDP_HR_like_SDR_e"/>
    <property type="match status" value="1"/>
</dbReference>
<dbReference type="PANTHER" id="PTHR10491">
    <property type="entry name" value="DTDP-4-DEHYDRORHAMNOSE REDUCTASE"/>
    <property type="match status" value="1"/>
</dbReference>
<dbReference type="STRING" id="307486.GCA_000807215_00177"/>
<dbReference type="EC" id="1.1.1.133" evidence="3 6"/>
<dbReference type="InterPro" id="IPR036291">
    <property type="entry name" value="NAD(P)-bd_dom_sf"/>
</dbReference>
<dbReference type="GO" id="GO:0019305">
    <property type="term" value="P:dTDP-rhamnose biosynthetic process"/>
    <property type="evidence" value="ECO:0007669"/>
    <property type="project" value="UniProtKB-UniPathway"/>
</dbReference>
<dbReference type="NCBIfam" id="NF007440">
    <property type="entry name" value="PRK09987.1"/>
    <property type="match status" value="1"/>
</dbReference>
<dbReference type="Proteomes" id="UP000317763">
    <property type="component" value="Unassembled WGS sequence"/>
</dbReference>
<evidence type="ECO:0000256" key="1">
    <source>
        <dbReference type="ARBA" id="ARBA00004781"/>
    </source>
</evidence>
<dbReference type="NCBIfam" id="TIGR01214">
    <property type="entry name" value="rmlD"/>
    <property type="match status" value="1"/>
</dbReference>
<dbReference type="GO" id="GO:0008831">
    <property type="term" value="F:dTDP-4-dehydrorhamnose reductase activity"/>
    <property type="evidence" value="ECO:0007669"/>
    <property type="project" value="UniProtKB-EC"/>
</dbReference>
<dbReference type="InterPro" id="IPR029903">
    <property type="entry name" value="RmlD-like-bd"/>
</dbReference>
<comment type="pathway">
    <text evidence="1 6">Carbohydrate biosynthesis; dTDP-L-rhamnose biosynthesis.</text>
</comment>
<dbReference type="EMBL" id="VJOM01000001">
    <property type="protein sequence ID" value="TSE34054.1"/>
    <property type="molecule type" value="Genomic_DNA"/>
</dbReference>
<evidence type="ECO:0000256" key="5">
    <source>
        <dbReference type="ARBA" id="ARBA00048200"/>
    </source>
</evidence>
<dbReference type="Gene3D" id="3.40.50.720">
    <property type="entry name" value="NAD(P)-binding Rossmann-like Domain"/>
    <property type="match status" value="1"/>
</dbReference>
<comment type="cofactor">
    <cofactor evidence="6">
        <name>Mg(2+)</name>
        <dbReference type="ChEBI" id="CHEBI:18420"/>
    </cofactor>
    <text evidence="6">Binds 1 Mg(2+) ion per monomer.</text>
</comment>
<sequence length="321" mass="34649">MSCGVKVDSSFADEVTSRILLFGKGGQVGWELQRSLAIVGDVIALERAGGRLPGCAEALCGDLSDLDGLRRTVAVVRPTAIVNAAAYTAVDRAETDTARAHRVNAEAPAVLAQVAAEMGAWLVHYSTDYVFDGSGERPWREDDLTGPLNAYGRTKLAGEDAIRASGCQHLILRTQWVYGARGGNFARTILRLARERERLTVVDDQYGAPTGADLIADVTAHALRHVLATGVGGGTYHLAAAGVTTWHGYATVLIDAARRRWPDAGWRVQAIDPVPSSAFPTPARRPHNARLDTSRLQQTFGLRLPAWEEGVRRCAEWLVGF</sequence>
<accession>A0A554XE58</accession>
<gene>
    <name evidence="8" type="primary">rfbD</name>
    <name evidence="8" type="ORF">Ttaiw_00114</name>
</gene>
<comment type="similarity">
    <text evidence="2 6">Belongs to the dTDP-4-dehydrorhamnose reductase family.</text>
</comment>
<dbReference type="SUPFAM" id="SSF51735">
    <property type="entry name" value="NAD(P)-binding Rossmann-fold domains"/>
    <property type="match status" value="1"/>
</dbReference>
<comment type="function">
    <text evidence="6">Catalyzes the reduction of dTDP-6-deoxy-L-lyxo-4-hexulose to yield dTDP-L-rhamnose.</text>
</comment>
<reference evidence="8 9" key="1">
    <citation type="submission" date="2019-07" db="EMBL/GenBank/DDBJ databases">
        <title>Tepidimonas taiwanensis I1-1 draft genome.</title>
        <authorList>
            <person name="Da Costa M.S."/>
            <person name="Froufe H.J.C."/>
            <person name="Egas C."/>
            <person name="Albuquerque L."/>
        </authorList>
    </citation>
    <scope>NUCLEOTIDE SEQUENCE [LARGE SCALE GENOMIC DNA]</scope>
    <source>
        <strain evidence="8 9">I1-1</strain>
    </source>
</reference>
<evidence type="ECO:0000256" key="4">
    <source>
        <dbReference type="ARBA" id="ARBA00017099"/>
    </source>
</evidence>
<dbReference type="GO" id="GO:0005829">
    <property type="term" value="C:cytosol"/>
    <property type="evidence" value="ECO:0007669"/>
    <property type="project" value="TreeGrafter"/>
</dbReference>
<protein>
    <recommendedName>
        <fullName evidence="4 6">dTDP-4-dehydrorhamnose reductase</fullName>
        <ecNumber evidence="3 6">1.1.1.133</ecNumber>
    </recommendedName>
</protein>
<dbReference type="UniPathway" id="UPA00124"/>
<evidence type="ECO:0000259" key="7">
    <source>
        <dbReference type="Pfam" id="PF04321"/>
    </source>
</evidence>
<evidence type="ECO:0000256" key="6">
    <source>
        <dbReference type="RuleBase" id="RU364082"/>
    </source>
</evidence>
<dbReference type="AlphaFoldDB" id="A0A554XE58"/>
<proteinExistence type="inferred from homology"/>
<keyword evidence="9" id="KW-1185">Reference proteome</keyword>
<comment type="catalytic activity">
    <reaction evidence="5 6">
        <text>dTDP-beta-L-rhamnose + NADP(+) = dTDP-4-dehydro-beta-L-rhamnose + NADPH + H(+)</text>
        <dbReference type="Rhea" id="RHEA:21796"/>
        <dbReference type="ChEBI" id="CHEBI:15378"/>
        <dbReference type="ChEBI" id="CHEBI:57510"/>
        <dbReference type="ChEBI" id="CHEBI:57783"/>
        <dbReference type="ChEBI" id="CHEBI:58349"/>
        <dbReference type="ChEBI" id="CHEBI:62830"/>
        <dbReference type="EC" id="1.1.1.133"/>
    </reaction>
</comment>
<evidence type="ECO:0000313" key="8">
    <source>
        <dbReference type="EMBL" id="TSE34054.1"/>
    </source>
</evidence>
<dbReference type="Pfam" id="PF04321">
    <property type="entry name" value="RmlD_sub_bind"/>
    <property type="match status" value="1"/>
</dbReference>
<comment type="caution">
    <text evidence="8">The sequence shown here is derived from an EMBL/GenBank/DDBJ whole genome shotgun (WGS) entry which is preliminary data.</text>
</comment>
<dbReference type="Gene3D" id="3.90.25.10">
    <property type="entry name" value="UDP-galactose 4-epimerase, domain 1"/>
    <property type="match status" value="1"/>
</dbReference>
<dbReference type="InterPro" id="IPR005913">
    <property type="entry name" value="dTDP_dehydrorham_reduct"/>
</dbReference>
<evidence type="ECO:0000256" key="2">
    <source>
        <dbReference type="ARBA" id="ARBA00010944"/>
    </source>
</evidence>
<name>A0A554XE58_9BURK</name>
<evidence type="ECO:0000313" key="9">
    <source>
        <dbReference type="Proteomes" id="UP000317763"/>
    </source>
</evidence>
<dbReference type="PANTHER" id="PTHR10491:SF4">
    <property type="entry name" value="METHIONINE ADENOSYLTRANSFERASE 2 SUBUNIT BETA"/>
    <property type="match status" value="1"/>
</dbReference>
<keyword evidence="6" id="KW-0521">NADP</keyword>